<feature type="compositionally biased region" description="Polar residues" evidence="2">
    <location>
        <begin position="755"/>
        <end position="765"/>
    </location>
</feature>
<feature type="coiled-coil region" evidence="1">
    <location>
        <begin position="420"/>
        <end position="479"/>
    </location>
</feature>
<sequence>MAEKSIGRALSSSLRSDDLLSDMELLPASDPPTPGQQVPSSQLTTPYTSKVTTQLYASLHQSRQAEAQARSRLESQHGSALARKAMEADVDLDTLAEELSHRLSASVEASAFRQGAVTESRHISEMENVRCHLQSMLRGSRDVHGGPAVTLETLERKDDDSFESDSTAALLNARPLHEVSPPGSLTGFEELFPRYTSLHLGHFHEQLSHLDPHLLKDTLEKEQARRRHCERHIQTLQSRILELQQQLAVVVSADKKKDSMIQQLDKTLAKVVEGWNQHEAERTAALRRLQTEKEAAEQALGRQKEKVAEMEGRLQQALSALNREQQVASQCCKEKEVLEEEKACLLRSLDAERVRVQSLEAEWDLERRQQDTLRATLEEQQRSWAQRERQLEQQHQAVQEESRVHLDKEKMVAQREAQKAADAQRVLATVQSEMQGLQGELETVRRERDTLKVEMSLVKARFEAQKVKLESELKVALEQRVTERLAEVHEDGLRQMSAMREQHRKQLLELSSHHEKEQGKQLAQFRSDLAEREERQKRLVQDYEHRASKQQEELRELKAKYRRLEAQRAEMVSQFQAMMQAHWNEALRLFAASSASLQPSPKAQQQEAASEPEPTSKPEFLQPCDPLKKTQKMESLGSNQGAGDCKEVAWAKAVPLQPVVQQSKLQGAPEGSEKSVQDPSRHFLPLMPDVGRLSSEFSHILNSSLLSQQGFQQLDPQVDTTVAGSGLIFHPENLAEHPFADEREDSSPELAGNESEVTQPSTAESGAQGLLPDLNYYMRLLLDRSTVESSAPQQEGCSMESPPHTTDRTQMGNSQSYHEQSTALWDPAQPSFNTIRIQPPSSAAVHKTKVPLPKAGPVCLSLEPVSPSKQSIAHEEGILSPKHVAAVSRLLKQYQAKGRPVPSIEELYKYLHSLGQNGPETKGNGSLPARRNLDPKLTESMRKEVRFPFRALPAGGQGPWDLGARSPTPLGRLGRSCPVHWPPTLGAAEEEVCGDNGLFNPVCCSSAALRWIDVV</sequence>
<feature type="region of interest" description="Disordered" evidence="2">
    <location>
        <begin position="787"/>
        <end position="822"/>
    </location>
</feature>
<dbReference type="InterPro" id="IPR038923">
    <property type="entry name" value="Centrobin"/>
</dbReference>
<feature type="coiled-coil region" evidence="1">
    <location>
        <begin position="533"/>
        <end position="574"/>
    </location>
</feature>
<feature type="compositionally biased region" description="Polar residues" evidence="2">
    <location>
        <begin position="787"/>
        <end position="796"/>
    </location>
</feature>
<dbReference type="GO" id="GO:0051299">
    <property type="term" value="P:centrosome separation"/>
    <property type="evidence" value="ECO:0007669"/>
    <property type="project" value="TreeGrafter"/>
</dbReference>
<feature type="coiled-coil region" evidence="1">
    <location>
        <begin position="219"/>
        <end position="246"/>
    </location>
</feature>
<dbReference type="RefSeq" id="XP_025021489.1">
    <property type="nucleotide sequence ID" value="XM_025165721.1"/>
</dbReference>
<feature type="region of interest" description="Disordered" evidence="2">
    <location>
        <begin position="597"/>
        <end position="624"/>
    </location>
</feature>
<dbReference type="PANTHER" id="PTHR34439">
    <property type="entry name" value="CENTROBIN"/>
    <property type="match status" value="1"/>
</dbReference>
<keyword evidence="3" id="KW-1185">Reference proteome</keyword>
<feature type="compositionally biased region" description="Polar residues" evidence="2">
    <location>
        <begin position="808"/>
        <end position="822"/>
    </location>
</feature>
<accession>A0A9F5IDD0</accession>
<dbReference type="GO" id="GO:1902017">
    <property type="term" value="P:regulation of cilium assembly"/>
    <property type="evidence" value="ECO:0007669"/>
    <property type="project" value="InterPro"/>
</dbReference>
<evidence type="ECO:0000313" key="4">
    <source>
        <dbReference type="RefSeq" id="XP_025021489.1"/>
    </source>
</evidence>
<dbReference type="GO" id="GO:0005814">
    <property type="term" value="C:centriole"/>
    <property type="evidence" value="ECO:0007669"/>
    <property type="project" value="TreeGrafter"/>
</dbReference>
<name>A0A9F5IDD0_PYTBI</name>
<dbReference type="CTD" id="116840"/>
<organism evidence="3 4">
    <name type="scientific">Python bivittatus</name>
    <name type="common">Burmese python</name>
    <name type="synonym">Python molurus bivittatus</name>
    <dbReference type="NCBI Taxonomy" id="176946"/>
    <lineage>
        <taxon>Eukaryota</taxon>
        <taxon>Metazoa</taxon>
        <taxon>Chordata</taxon>
        <taxon>Craniata</taxon>
        <taxon>Vertebrata</taxon>
        <taxon>Euteleostomi</taxon>
        <taxon>Lepidosauria</taxon>
        <taxon>Squamata</taxon>
        <taxon>Bifurcata</taxon>
        <taxon>Unidentata</taxon>
        <taxon>Episquamata</taxon>
        <taxon>Toxicofera</taxon>
        <taxon>Serpentes</taxon>
        <taxon>Henophidia</taxon>
        <taxon>Pythonidae</taxon>
        <taxon>Python</taxon>
    </lineage>
</organism>
<feature type="region of interest" description="Disordered" evidence="2">
    <location>
        <begin position="741"/>
        <end position="769"/>
    </location>
</feature>
<feature type="region of interest" description="Disordered" evidence="2">
    <location>
        <begin position="21"/>
        <end position="45"/>
    </location>
</feature>
<dbReference type="GO" id="GO:0007099">
    <property type="term" value="P:centriole replication"/>
    <property type="evidence" value="ECO:0007669"/>
    <property type="project" value="InterPro"/>
</dbReference>
<dbReference type="AlphaFoldDB" id="A0A9F5IDD0"/>
<feature type="compositionally biased region" description="Polar residues" evidence="2">
    <location>
        <begin position="35"/>
        <end position="45"/>
    </location>
</feature>
<dbReference type="GO" id="GO:0005813">
    <property type="term" value="C:centrosome"/>
    <property type="evidence" value="ECO:0007669"/>
    <property type="project" value="TreeGrafter"/>
</dbReference>
<protein>
    <submittedName>
        <fullName evidence="4">Centrobin isoform X1</fullName>
    </submittedName>
</protein>
<evidence type="ECO:0000256" key="1">
    <source>
        <dbReference type="SAM" id="Coils"/>
    </source>
</evidence>
<dbReference type="Proteomes" id="UP000695026">
    <property type="component" value="Unplaced"/>
</dbReference>
<dbReference type="PANTHER" id="PTHR34439:SF1">
    <property type="entry name" value="CENTROBIN"/>
    <property type="match status" value="1"/>
</dbReference>
<keyword evidence="1" id="KW-0175">Coiled coil</keyword>
<gene>
    <name evidence="4" type="primary">CNTROB</name>
</gene>
<reference evidence="4" key="1">
    <citation type="submission" date="2025-08" db="UniProtKB">
        <authorList>
            <consortium name="RefSeq"/>
        </authorList>
    </citation>
    <scope>IDENTIFICATION</scope>
    <source>
        <tissue evidence="4">Liver</tissue>
    </source>
</reference>
<evidence type="ECO:0000313" key="3">
    <source>
        <dbReference type="Proteomes" id="UP000695026"/>
    </source>
</evidence>
<dbReference type="OrthoDB" id="8190486at2759"/>
<evidence type="ECO:0000256" key="2">
    <source>
        <dbReference type="SAM" id="MobiDB-lite"/>
    </source>
</evidence>
<feature type="compositionally biased region" description="Polar residues" evidence="2">
    <location>
        <begin position="597"/>
        <end position="608"/>
    </location>
</feature>
<feature type="coiled-coil region" evidence="1">
    <location>
        <begin position="286"/>
        <end position="341"/>
    </location>
</feature>
<dbReference type="GeneID" id="103062860"/>
<proteinExistence type="predicted"/>
<dbReference type="OMA" id="HSGYQPG"/>
<dbReference type="GO" id="GO:1902410">
    <property type="term" value="P:mitotic cytokinetic process"/>
    <property type="evidence" value="ECO:0007669"/>
    <property type="project" value="TreeGrafter"/>
</dbReference>